<dbReference type="EMBL" id="QBUD01000002">
    <property type="protein sequence ID" value="PUB17031.1"/>
    <property type="molecule type" value="Genomic_DNA"/>
</dbReference>
<keyword evidence="1" id="KW-0472">Membrane</keyword>
<evidence type="ECO:0000313" key="3">
    <source>
        <dbReference type="Proteomes" id="UP000244523"/>
    </source>
</evidence>
<keyword evidence="1" id="KW-0812">Transmembrane</keyword>
<reference evidence="2 3" key="1">
    <citation type="submission" date="2018-04" db="EMBL/GenBank/DDBJ databases">
        <title>Genomic Encyclopedia of Archaeal and Bacterial Type Strains, Phase II (KMG-II): from individual species to whole genera.</title>
        <authorList>
            <person name="Goeker M."/>
        </authorList>
    </citation>
    <scope>NUCLEOTIDE SEQUENCE [LARGE SCALE GENOMIC DNA]</scope>
    <source>
        <strain evidence="2 3">DSM 29955</strain>
    </source>
</reference>
<protein>
    <submittedName>
        <fullName evidence="2">Uncharacterized protein</fullName>
    </submittedName>
</protein>
<keyword evidence="3" id="KW-1185">Reference proteome</keyword>
<evidence type="ECO:0000313" key="2">
    <source>
        <dbReference type="EMBL" id="PUB17031.1"/>
    </source>
</evidence>
<proteinExistence type="predicted"/>
<name>A0A2T6KLF1_9RHOB</name>
<dbReference type="RefSeq" id="WP_108385217.1">
    <property type="nucleotide sequence ID" value="NZ_QBUD01000002.1"/>
</dbReference>
<accession>A0A2T6KLF1</accession>
<dbReference type="Proteomes" id="UP000244523">
    <property type="component" value="Unassembled WGS sequence"/>
</dbReference>
<comment type="caution">
    <text evidence="2">The sequence shown here is derived from an EMBL/GenBank/DDBJ whole genome shotgun (WGS) entry which is preliminary data.</text>
</comment>
<evidence type="ECO:0000256" key="1">
    <source>
        <dbReference type="SAM" id="Phobius"/>
    </source>
</evidence>
<sequence length="302" mass="30107">MTQNPIMFGLGGTVFGAAIAALAMSQGGDLRKLEQEMLAMADSNSALAAEVASLSEQVGNVEASLATVTEANAGLGDTMTTAMADLSSAVADSLSQTAAEQADALAAGLDEMRTMAATAGAAPAVAPTVSEAPATAAPVMSDPPAEGSPGIGETVTLADGAVRVFVSRVTDVSARVAANGLDMISLSVGQSRGVQTANAYCRVTLDAVGDRQAGLSALCGDDLPPPSGSKIGETIQLADGAIRVFVSRLAPDESHAILAINGLDTTSLGFGEVATIEAEGTTCAIMVDSIDRGTVQLTESCS</sequence>
<dbReference type="AlphaFoldDB" id="A0A2T6KLF1"/>
<gene>
    <name evidence="2" type="ORF">C8N45_10241</name>
</gene>
<keyword evidence="1" id="KW-1133">Transmembrane helix</keyword>
<organism evidence="2 3">
    <name type="scientific">Yoonia sediminilitoris</name>
    <dbReference type="NCBI Taxonomy" id="1286148"/>
    <lineage>
        <taxon>Bacteria</taxon>
        <taxon>Pseudomonadati</taxon>
        <taxon>Pseudomonadota</taxon>
        <taxon>Alphaproteobacteria</taxon>
        <taxon>Rhodobacterales</taxon>
        <taxon>Paracoccaceae</taxon>
        <taxon>Yoonia</taxon>
    </lineage>
</organism>
<feature type="transmembrane region" description="Helical" evidence="1">
    <location>
        <begin position="6"/>
        <end position="24"/>
    </location>
</feature>
<dbReference type="OrthoDB" id="7874005at2"/>